<feature type="chain" id="PRO_5041327441" evidence="4">
    <location>
        <begin position="17"/>
        <end position="243"/>
    </location>
</feature>
<evidence type="ECO:0000256" key="2">
    <source>
        <dbReference type="ARBA" id="ARBA00023108"/>
    </source>
</evidence>
<keyword evidence="6" id="KW-1185">Reference proteome</keyword>
<dbReference type="GO" id="GO:0005615">
    <property type="term" value="C:extracellular space"/>
    <property type="evidence" value="ECO:0007669"/>
    <property type="project" value="TreeGrafter"/>
</dbReference>
<dbReference type="PROSITE" id="PS51257">
    <property type="entry name" value="PROKAR_LIPOPROTEIN"/>
    <property type="match status" value="1"/>
</dbReference>
<dbReference type="GO" id="GO:0007623">
    <property type="term" value="P:circadian rhythm"/>
    <property type="evidence" value="ECO:0007669"/>
    <property type="project" value="UniProtKB-ARBA"/>
</dbReference>
<dbReference type="Proteomes" id="UP001168821">
    <property type="component" value="Unassembled WGS sequence"/>
</dbReference>
<gene>
    <name evidence="5" type="ORF">Zmor_016988</name>
</gene>
<evidence type="ECO:0000256" key="4">
    <source>
        <dbReference type="SAM" id="SignalP"/>
    </source>
</evidence>
<name>A0AA38I890_9CUCU</name>
<dbReference type="FunFam" id="3.15.10.30:FF:000001">
    <property type="entry name" value="Takeout-like protein 1"/>
    <property type="match status" value="1"/>
</dbReference>
<sequence>MRIVLTFVPLLVLSSCVKIPPNFHKCNRKSPDFKSCVLESAKKGVLELVRPYPELTLPSLDPFEISEVTIGGSDGPVSFQQKFTKCKLYGLVNLDIDNFEFNFEKKVVRMSGMFPEIQMVCDYEVKGKILVLHIDGVGNGTVILKNLKVTDVLPFEETKRMGRTFPKFKSSSITIDPELVVFDFVNHDNRALSDNVNPILNNNWKDIFDEVKGDYANVVDRVVLNVVNSFFSKVTFEEAFDSA</sequence>
<evidence type="ECO:0000256" key="3">
    <source>
        <dbReference type="ARBA" id="ARBA00060902"/>
    </source>
</evidence>
<feature type="signal peptide" evidence="4">
    <location>
        <begin position="1"/>
        <end position="16"/>
    </location>
</feature>
<evidence type="ECO:0000256" key="1">
    <source>
        <dbReference type="ARBA" id="ARBA00022729"/>
    </source>
</evidence>
<proteinExistence type="inferred from homology"/>
<dbReference type="PANTHER" id="PTHR11008:SF32">
    <property type="entry name" value="CIRCADIAN CLOCK-CONTROLLED PROTEIN DAYWAKE-RELATED"/>
    <property type="match status" value="1"/>
</dbReference>
<dbReference type="Gene3D" id="3.15.10.30">
    <property type="entry name" value="Haemolymph juvenile hormone binding protein"/>
    <property type="match status" value="1"/>
</dbReference>
<evidence type="ECO:0000313" key="6">
    <source>
        <dbReference type="Proteomes" id="UP001168821"/>
    </source>
</evidence>
<dbReference type="EMBL" id="JALNTZ010000005">
    <property type="protein sequence ID" value="KAJ3650913.1"/>
    <property type="molecule type" value="Genomic_DNA"/>
</dbReference>
<dbReference type="InterPro" id="IPR010562">
    <property type="entry name" value="Haemolymph_juvenile_hormone-bd"/>
</dbReference>
<protein>
    <submittedName>
        <fullName evidence="5">Uncharacterized protein</fullName>
    </submittedName>
</protein>
<reference evidence="5" key="1">
    <citation type="journal article" date="2023" name="G3 (Bethesda)">
        <title>Whole genome assemblies of Zophobas morio and Tenebrio molitor.</title>
        <authorList>
            <person name="Kaur S."/>
            <person name="Stinson S.A."/>
            <person name="diCenzo G.C."/>
        </authorList>
    </citation>
    <scope>NUCLEOTIDE SEQUENCE</scope>
    <source>
        <strain evidence="5">QUZm001</strain>
    </source>
</reference>
<dbReference type="InterPro" id="IPR038606">
    <property type="entry name" value="To_sf"/>
</dbReference>
<dbReference type="AlphaFoldDB" id="A0AA38I890"/>
<accession>A0AA38I890</accession>
<dbReference type="SMART" id="SM00700">
    <property type="entry name" value="JHBP"/>
    <property type="match status" value="1"/>
</dbReference>
<comment type="caution">
    <text evidence="5">The sequence shown here is derived from an EMBL/GenBank/DDBJ whole genome shotgun (WGS) entry which is preliminary data.</text>
</comment>
<dbReference type="Pfam" id="PF06585">
    <property type="entry name" value="JHBP"/>
    <property type="match status" value="1"/>
</dbReference>
<organism evidence="5 6">
    <name type="scientific">Zophobas morio</name>
    <dbReference type="NCBI Taxonomy" id="2755281"/>
    <lineage>
        <taxon>Eukaryota</taxon>
        <taxon>Metazoa</taxon>
        <taxon>Ecdysozoa</taxon>
        <taxon>Arthropoda</taxon>
        <taxon>Hexapoda</taxon>
        <taxon>Insecta</taxon>
        <taxon>Pterygota</taxon>
        <taxon>Neoptera</taxon>
        <taxon>Endopterygota</taxon>
        <taxon>Coleoptera</taxon>
        <taxon>Polyphaga</taxon>
        <taxon>Cucujiformia</taxon>
        <taxon>Tenebrionidae</taxon>
        <taxon>Zophobas</taxon>
    </lineage>
</organism>
<dbReference type="PANTHER" id="PTHR11008">
    <property type="entry name" value="PROTEIN TAKEOUT-LIKE PROTEIN"/>
    <property type="match status" value="1"/>
</dbReference>
<keyword evidence="1 4" id="KW-0732">Signal</keyword>
<keyword evidence="2" id="KW-0090">Biological rhythms</keyword>
<comment type="similarity">
    <text evidence="3">Belongs to the TO family.</text>
</comment>
<evidence type="ECO:0000313" key="5">
    <source>
        <dbReference type="EMBL" id="KAJ3650913.1"/>
    </source>
</evidence>